<dbReference type="Proteomes" id="UP000242999">
    <property type="component" value="Unassembled WGS sequence"/>
</dbReference>
<keyword evidence="1" id="KW-1133">Transmembrane helix</keyword>
<dbReference type="SUPFAM" id="SSF48317">
    <property type="entry name" value="Acid phosphatase/Vanadium-dependent haloperoxidase"/>
    <property type="match status" value="1"/>
</dbReference>
<keyword evidence="1" id="KW-0472">Membrane</keyword>
<dbReference type="EMBL" id="FNYH01000007">
    <property type="protein sequence ID" value="SEI68588.1"/>
    <property type="molecule type" value="Genomic_DNA"/>
</dbReference>
<evidence type="ECO:0000313" key="3">
    <source>
        <dbReference type="EMBL" id="SEI68588.1"/>
    </source>
</evidence>
<accession>A0A1H6SKX9</accession>
<evidence type="ECO:0000313" key="4">
    <source>
        <dbReference type="Proteomes" id="UP000242999"/>
    </source>
</evidence>
<protein>
    <submittedName>
        <fullName evidence="3">Membrane-associated enzyme, PAP2 (Acid phosphatase) superfamily</fullName>
    </submittedName>
</protein>
<feature type="transmembrane region" description="Helical" evidence="1">
    <location>
        <begin position="89"/>
        <end position="105"/>
    </location>
</feature>
<gene>
    <name evidence="3" type="ORF">SAMN05421831_107108</name>
</gene>
<reference evidence="4" key="1">
    <citation type="submission" date="2016-10" db="EMBL/GenBank/DDBJ databases">
        <authorList>
            <person name="Varghese N."/>
            <person name="Submissions S."/>
        </authorList>
    </citation>
    <scope>NUCLEOTIDE SEQUENCE [LARGE SCALE GENOMIC DNA]</scope>
    <source>
        <strain evidence="4">DSM 7165</strain>
    </source>
</reference>
<dbReference type="STRING" id="64971.SAMN05421831_107108"/>
<dbReference type="CDD" id="cd03396">
    <property type="entry name" value="PAP2_like_6"/>
    <property type="match status" value="1"/>
</dbReference>
<dbReference type="OrthoDB" id="7348799at2"/>
<feature type="transmembrane region" description="Helical" evidence="1">
    <location>
        <begin position="168"/>
        <end position="187"/>
    </location>
</feature>
<dbReference type="RefSeq" id="WP_093309875.1">
    <property type="nucleotide sequence ID" value="NZ_FNYH01000007.1"/>
</dbReference>
<dbReference type="Pfam" id="PF01569">
    <property type="entry name" value="PAP2"/>
    <property type="match status" value="1"/>
</dbReference>
<feature type="transmembrane region" description="Helical" evidence="1">
    <location>
        <begin position="57"/>
        <end position="77"/>
    </location>
</feature>
<evidence type="ECO:0000259" key="2">
    <source>
        <dbReference type="Pfam" id="PF01569"/>
    </source>
</evidence>
<dbReference type="InterPro" id="IPR000326">
    <property type="entry name" value="PAP2/HPO"/>
</dbReference>
<feature type="transmembrane region" description="Helical" evidence="1">
    <location>
        <begin position="199"/>
        <end position="218"/>
    </location>
</feature>
<sequence>MSFYRVLIPVFLLLGASAASTSLGIDEALAHYFFDQTTGVWPWRHAWLTSELLHQDARYFFMTVYGLLIMMAAYYYYKHPQHPNRNIMNYLLITLVTSLVSVSLLKKVTHLPCPWDVATFGGRWPETPAWWQMFSQQYPKGYCFPAGHASSGWASLGLYFIAPYYSKKIRWCFYLSVPFVSLILGFAQQMRGAHFLSHDLATCALCYAIAAITAYFYPPVSSITTSLR</sequence>
<evidence type="ECO:0000256" key="1">
    <source>
        <dbReference type="SAM" id="Phobius"/>
    </source>
</evidence>
<keyword evidence="4" id="KW-1185">Reference proteome</keyword>
<keyword evidence="1" id="KW-0812">Transmembrane</keyword>
<organism evidence="3 4">
    <name type="scientific">Allopseudospirillum japonicum</name>
    <dbReference type="NCBI Taxonomy" id="64971"/>
    <lineage>
        <taxon>Bacteria</taxon>
        <taxon>Pseudomonadati</taxon>
        <taxon>Pseudomonadota</taxon>
        <taxon>Gammaproteobacteria</taxon>
        <taxon>Oceanospirillales</taxon>
        <taxon>Oceanospirillaceae</taxon>
        <taxon>Allopseudospirillum</taxon>
    </lineage>
</organism>
<name>A0A1H6SKX9_9GAMM</name>
<dbReference type="InterPro" id="IPR036938">
    <property type="entry name" value="PAP2/HPO_sf"/>
</dbReference>
<feature type="domain" description="Phosphatidic acid phosphatase type 2/haloperoxidase" evidence="2">
    <location>
        <begin position="90"/>
        <end position="218"/>
    </location>
</feature>
<proteinExistence type="predicted"/>
<dbReference type="AlphaFoldDB" id="A0A1H6SKX9"/>